<dbReference type="InterPro" id="IPR036374">
    <property type="entry name" value="OxRdtase_Mopterin-bd_sf"/>
</dbReference>
<dbReference type="AlphaFoldDB" id="A0A6B0T4F9"/>
<evidence type="ECO:0000259" key="2">
    <source>
        <dbReference type="Pfam" id="PF00174"/>
    </source>
</evidence>
<dbReference type="Gene3D" id="3.90.420.10">
    <property type="entry name" value="Oxidoreductase, molybdopterin-binding domain"/>
    <property type="match status" value="1"/>
</dbReference>
<gene>
    <name evidence="3" type="ORF">GRX03_15195</name>
</gene>
<comment type="caution">
    <text evidence="3">The sequence shown here is derived from an EMBL/GenBank/DDBJ whole genome shotgun (WGS) entry which is preliminary data.</text>
</comment>
<dbReference type="SUPFAM" id="SSF56524">
    <property type="entry name" value="Oxidoreductase molybdopterin-binding domain"/>
    <property type="match status" value="1"/>
</dbReference>
<dbReference type="EMBL" id="WUUT01000007">
    <property type="protein sequence ID" value="MXR52944.1"/>
    <property type="molecule type" value="Genomic_DNA"/>
</dbReference>
<dbReference type="Proteomes" id="UP000466535">
    <property type="component" value="Unassembled WGS sequence"/>
</dbReference>
<reference evidence="3 4" key="1">
    <citation type="submission" date="2019-12" db="EMBL/GenBank/DDBJ databases">
        <title>Isolation and characterization of three novel carbon monoxide-oxidizing members of Halobacteria from salione crusts and soils.</title>
        <authorList>
            <person name="Myers M.R."/>
            <person name="King G.M."/>
        </authorList>
    </citation>
    <scope>NUCLEOTIDE SEQUENCE [LARGE SCALE GENOMIC DNA]</scope>
    <source>
        <strain evidence="3 4">WSH3</strain>
    </source>
</reference>
<dbReference type="CDD" id="cd00321">
    <property type="entry name" value="SO_family_Moco"/>
    <property type="match status" value="1"/>
</dbReference>
<evidence type="ECO:0000313" key="3">
    <source>
        <dbReference type="EMBL" id="MXR52944.1"/>
    </source>
</evidence>
<feature type="domain" description="Oxidoreductase molybdopterin-binding" evidence="2">
    <location>
        <begin position="8"/>
        <end position="150"/>
    </location>
</feature>
<dbReference type="OrthoDB" id="24039at2157"/>
<organism evidence="3 4">
    <name type="scientific">Halovenus carboxidivorans</name>
    <dbReference type="NCBI Taxonomy" id="2692199"/>
    <lineage>
        <taxon>Archaea</taxon>
        <taxon>Methanobacteriati</taxon>
        <taxon>Methanobacteriota</taxon>
        <taxon>Stenosarchaea group</taxon>
        <taxon>Halobacteria</taxon>
        <taxon>Halobacteriales</taxon>
        <taxon>Haloarculaceae</taxon>
        <taxon>Halovenus</taxon>
    </lineage>
</organism>
<dbReference type="InterPro" id="IPR000572">
    <property type="entry name" value="OxRdtase_Mopterin-bd_dom"/>
</dbReference>
<dbReference type="PANTHER" id="PTHR43032">
    <property type="entry name" value="PROTEIN-METHIONINE-SULFOXIDE REDUCTASE"/>
    <property type="match status" value="1"/>
</dbReference>
<evidence type="ECO:0000256" key="1">
    <source>
        <dbReference type="SAM" id="MobiDB-lite"/>
    </source>
</evidence>
<feature type="region of interest" description="Disordered" evidence="1">
    <location>
        <begin position="146"/>
        <end position="165"/>
    </location>
</feature>
<accession>A0A6B0T4F9</accession>
<dbReference type="RefSeq" id="WP_159765105.1">
    <property type="nucleotide sequence ID" value="NZ_WUUT01000007.1"/>
</dbReference>
<proteinExistence type="predicted"/>
<keyword evidence="4" id="KW-1185">Reference proteome</keyword>
<sequence length="165" mass="18460">MTDLETHEVPASVSTDDWRLQITGAVERPRQYTEGEIRESRLETFTQDFECVEGWVATGLDWKGVRVGTLLDEADPVDEGYGLVRSMDEGYACSFRLDRLRDAVVALEVDGEALPVEHGGPARLVPTDDGRDCWESVKWVTEIQISEEEPTKDDTASDIALSRID</sequence>
<dbReference type="Pfam" id="PF00174">
    <property type="entry name" value="Oxidored_molyb"/>
    <property type="match status" value="1"/>
</dbReference>
<name>A0A6B0T4F9_9EURY</name>
<dbReference type="PANTHER" id="PTHR43032:SF4">
    <property type="entry name" value="OXIDOREDUCTASE MOLYBDOPTERIN-BINDING DOMAIN-CONTAINING PROTEIN"/>
    <property type="match status" value="1"/>
</dbReference>
<protein>
    <submittedName>
        <fullName evidence="3">Molybdopterin-dependent oxidoreductase</fullName>
    </submittedName>
</protein>
<evidence type="ECO:0000313" key="4">
    <source>
        <dbReference type="Proteomes" id="UP000466535"/>
    </source>
</evidence>